<protein>
    <submittedName>
        <fullName evidence="1">Uncharacterized protein</fullName>
    </submittedName>
</protein>
<reference evidence="2" key="1">
    <citation type="journal article" date="2023" name="Front. Plant Sci.">
        <title>Chromosomal-level genome assembly of Melastoma candidum provides insights into trichome evolution.</title>
        <authorList>
            <person name="Zhong Y."/>
            <person name="Wu W."/>
            <person name="Sun C."/>
            <person name="Zou P."/>
            <person name="Liu Y."/>
            <person name="Dai S."/>
            <person name="Zhou R."/>
        </authorList>
    </citation>
    <scope>NUCLEOTIDE SEQUENCE [LARGE SCALE GENOMIC DNA]</scope>
</reference>
<dbReference type="Proteomes" id="UP001057402">
    <property type="component" value="Chromosome 5"/>
</dbReference>
<accession>A0ACB9QR53</accession>
<keyword evidence="2" id="KW-1185">Reference proteome</keyword>
<organism evidence="1 2">
    <name type="scientific">Melastoma candidum</name>
    <dbReference type="NCBI Taxonomy" id="119954"/>
    <lineage>
        <taxon>Eukaryota</taxon>
        <taxon>Viridiplantae</taxon>
        <taxon>Streptophyta</taxon>
        <taxon>Embryophyta</taxon>
        <taxon>Tracheophyta</taxon>
        <taxon>Spermatophyta</taxon>
        <taxon>Magnoliopsida</taxon>
        <taxon>eudicotyledons</taxon>
        <taxon>Gunneridae</taxon>
        <taxon>Pentapetalae</taxon>
        <taxon>rosids</taxon>
        <taxon>malvids</taxon>
        <taxon>Myrtales</taxon>
        <taxon>Melastomataceae</taxon>
        <taxon>Melastomatoideae</taxon>
        <taxon>Melastomateae</taxon>
        <taxon>Melastoma</taxon>
    </lineage>
</organism>
<gene>
    <name evidence="1" type="ORF">MLD38_017605</name>
</gene>
<name>A0ACB9QR53_9MYRT</name>
<dbReference type="EMBL" id="CM042884">
    <property type="protein sequence ID" value="KAI4369120.1"/>
    <property type="molecule type" value="Genomic_DNA"/>
</dbReference>
<evidence type="ECO:0000313" key="1">
    <source>
        <dbReference type="EMBL" id="KAI4369120.1"/>
    </source>
</evidence>
<evidence type="ECO:0000313" key="2">
    <source>
        <dbReference type="Proteomes" id="UP001057402"/>
    </source>
</evidence>
<sequence length="132" mass="14429">MSIKAGECHKHGHGRRRLLRKLCIGLLIFNFFLLVTVLLAWAVIQPKKPQFVLQDITVYAFNTSVPNFLTSNLEVTIRSRNPTTTSGSTMTASTSTPPTITSSLGNRTPLNGIVVGDNAVKYQLVQKCGVTV</sequence>
<proteinExistence type="predicted"/>
<comment type="caution">
    <text evidence="1">The sequence shown here is derived from an EMBL/GenBank/DDBJ whole genome shotgun (WGS) entry which is preliminary data.</text>
</comment>